<evidence type="ECO:0000313" key="4">
    <source>
        <dbReference type="EMBL" id="SFU36668.1"/>
    </source>
</evidence>
<evidence type="ECO:0000256" key="1">
    <source>
        <dbReference type="ARBA" id="ARBA00022729"/>
    </source>
</evidence>
<dbReference type="InterPro" id="IPR033399">
    <property type="entry name" value="TP_0789-like"/>
</dbReference>
<evidence type="ECO:0000256" key="2">
    <source>
        <dbReference type="SAM" id="SignalP"/>
    </source>
</evidence>
<gene>
    <name evidence="4" type="ORF">SAMN05216552_1002106</name>
</gene>
<dbReference type="EMBL" id="FPBO01000002">
    <property type="protein sequence ID" value="SFU36668.1"/>
    <property type="molecule type" value="Genomic_DNA"/>
</dbReference>
<keyword evidence="1 2" id="KW-0732">Signal</keyword>
<dbReference type="Proteomes" id="UP000199391">
    <property type="component" value="Unassembled WGS sequence"/>
</dbReference>
<feature type="signal peptide" evidence="2">
    <location>
        <begin position="1"/>
        <end position="26"/>
    </location>
</feature>
<organism evidence="4 5">
    <name type="scientific">Pseudoduganella namucuonensis</name>
    <dbReference type="NCBI Taxonomy" id="1035707"/>
    <lineage>
        <taxon>Bacteria</taxon>
        <taxon>Pseudomonadati</taxon>
        <taxon>Pseudomonadota</taxon>
        <taxon>Betaproteobacteria</taxon>
        <taxon>Burkholderiales</taxon>
        <taxon>Oxalobacteraceae</taxon>
        <taxon>Telluria group</taxon>
        <taxon>Pseudoduganella</taxon>
    </lineage>
</organism>
<dbReference type="InterPro" id="IPR029046">
    <property type="entry name" value="LolA/LolB/LppX"/>
</dbReference>
<dbReference type="STRING" id="1035707.SAMN05216552_1002106"/>
<dbReference type="Gene3D" id="2.50.20.10">
    <property type="entry name" value="Lipoprotein localisation LolA/LolB/LppX"/>
    <property type="match status" value="1"/>
</dbReference>
<evidence type="ECO:0000259" key="3">
    <source>
        <dbReference type="Pfam" id="PF17131"/>
    </source>
</evidence>
<feature type="domain" description="Uncharacterized protein TP-0789" evidence="3">
    <location>
        <begin position="73"/>
        <end position="253"/>
    </location>
</feature>
<dbReference type="RefSeq" id="WP_177306906.1">
    <property type="nucleotide sequence ID" value="NZ_FPBO01000002.1"/>
</dbReference>
<name>A0A1I7FKJ7_9BURK</name>
<feature type="chain" id="PRO_5011527855" evidence="2">
    <location>
        <begin position="27"/>
        <end position="255"/>
    </location>
</feature>
<dbReference type="AlphaFoldDB" id="A0A1I7FKJ7"/>
<dbReference type="CDD" id="cd16329">
    <property type="entry name" value="LolA_like"/>
    <property type="match status" value="1"/>
</dbReference>
<dbReference type="Pfam" id="PF17131">
    <property type="entry name" value="LolA_like"/>
    <property type="match status" value="1"/>
</dbReference>
<reference evidence="5" key="1">
    <citation type="submission" date="2016-10" db="EMBL/GenBank/DDBJ databases">
        <authorList>
            <person name="Varghese N."/>
            <person name="Submissions S."/>
        </authorList>
    </citation>
    <scope>NUCLEOTIDE SEQUENCE [LARGE SCALE GENOMIC DNA]</scope>
    <source>
        <strain evidence="5">CGMCC 1.11014</strain>
    </source>
</reference>
<proteinExistence type="predicted"/>
<keyword evidence="5" id="KW-1185">Reference proteome</keyword>
<keyword evidence="4" id="KW-0449">Lipoprotein</keyword>
<sequence length="255" mass="28617">MLGRSVRYFRFVLAALLALPAIGALAAPSASEIVEHYETTIWGKTLRAVFEMTLVTPSWSRTLTMNVTMDRPTKSFVRITAPAKDTGILSLRVGSDMWNYMPAIERVVKIPPSMMSQPWLGSDFSNDDMVKEGSLVTDYTHRMVGERMEGAAAVYEVELLPKPGAAVVWGKINMIASKDNLLPLKVRFFNERNEAVRTLTYTELRKMGGRVIPTRWEMQPADQPGKSTTLVVKSAEYDRPVPADTFSMQNLGRRR</sequence>
<dbReference type="SUPFAM" id="SSF89392">
    <property type="entry name" value="Prokaryotic lipoproteins and lipoprotein localization factors"/>
    <property type="match status" value="1"/>
</dbReference>
<protein>
    <submittedName>
        <fullName evidence="4">Outer membrane lipoprotein-sorting protein</fullName>
    </submittedName>
</protein>
<evidence type="ECO:0000313" key="5">
    <source>
        <dbReference type="Proteomes" id="UP000199391"/>
    </source>
</evidence>
<accession>A0A1I7FKJ7</accession>